<dbReference type="EMBL" id="SNWN01000016">
    <property type="protein sequence ID" value="TDO18979.1"/>
    <property type="molecule type" value="Genomic_DNA"/>
</dbReference>
<evidence type="ECO:0000256" key="1">
    <source>
        <dbReference type="SAM" id="MobiDB-lite"/>
    </source>
</evidence>
<dbReference type="Proteomes" id="UP000295518">
    <property type="component" value="Unassembled WGS sequence"/>
</dbReference>
<keyword evidence="4" id="KW-1185">Reference proteome</keyword>
<reference evidence="3 4" key="1">
    <citation type="submission" date="2019-03" db="EMBL/GenBank/DDBJ databases">
        <title>Genomic Encyclopedia of Archaeal and Bacterial Type Strains, Phase II (KMG-II): from individual species to whole genera.</title>
        <authorList>
            <person name="Goeker M."/>
        </authorList>
    </citation>
    <scope>NUCLEOTIDE SEQUENCE [LARGE SCALE GENOMIC DNA]</scope>
    <source>
        <strain evidence="3 4">ATCC 700618</strain>
    </source>
</reference>
<feature type="region of interest" description="Disordered" evidence="1">
    <location>
        <begin position="30"/>
        <end position="91"/>
    </location>
</feature>
<organism evidence="3 4">
    <name type="scientific">Mycoplasma testudineum</name>
    <dbReference type="NCBI Taxonomy" id="244584"/>
    <lineage>
        <taxon>Bacteria</taxon>
        <taxon>Bacillati</taxon>
        <taxon>Mycoplasmatota</taxon>
        <taxon>Mollicutes</taxon>
        <taxon>Mycoplasmataceae</taxon>
        <taxon>Mycoplasma</taxon>
    </lineage>
</organism>
<sequence length="1874" mass="214762">MKKRSWLLLLKIIPMITMATVAAVSCTNPIDGNTPIQEQPKPVDPTPEQPTPETPKPQDPKPATPSPEKPGNGTTTPAEPKEGNEDSSPSDYEIEFKNYLKEFKTKNISTKETHNGKTVEQFFGVNPSSEKVESSLSFDNFQLNKEKYNYVFKLVNLDKSAQINILINSKFENLQEEISFIISGFLSNQESNLIIANLELNDAFDTYKSQKISLTNESDYQLAANSIFSNESSSDFIKSKINLENNLFGNINVTYSFVSSSETEVTILIKLSHNNFPELIKSFEYTIIGFNLANISLNDATREIDTVYSKIVNFDFELKNQNWKNDLATNHFNLSLDSNTILNSLIIPEIQTSGNVEVKYSIVEVNQFSATFKIELSNQKITYKKEKIFTINGFGLNYINSKISVGISYFSNNTVDLKNTNDYKKDPSTIFTESQTSDQILNLLNINLANNDLSDLKLIFSYSKLINDKVELNVNINYANSNLSKNAKILIGPFIDPEIEAMEFAAKNNYQVSLKTEQIKKFNIGLYSASINEDNWDKYINFSDQGKYLYELESINLKPNNINTALIKFKLWNENKSKSVDMLREVSSELDLNPIINEISINSLSDAFNFDPSIISKFSFNEIFNKENFSNYFFSKTKRFFKFSFNKVISINESETGGRISINLMFNDQIIKSFEVETSSWKIPNLDKLISITKTEKLNSLLSIEKIFDDNGIYKVKENQDFSPLEFSIYKTFLEVAKEHGFTEELILNDNFKANWGTLKEKNWSNDYINLFFLVSVPYSDKNMENSNPETYFSNYIKSDQWKKITLTQYRQIMFQTILKLINFNIAEGWSLDSSELNDDSSSINLESDLRDRYFLYASQMISFTPNRNNLLFTLKLKNNLGIKKIKTINTSLFDEPGDSNDVELEIREYLASFYQDFTQDLSPLKPIHGMNHSQVTIENADLSQLFQLPKYQNYQLKFRIDKKDIATNSISFYIDAYRKDENGNLAKKPFRNRFSNLTPRSVTLSNFKPLNDFVDENGTMRDTDFTSSSEVQKTQNWINFNTQVKQINGSDFKLIRSVNNNYSYLDPNFATSKNLKYFLNFTGASQSTTSEGNFTLQNGVSEDNPTNVPTKVAGGSISNDPETNIQIGNLRQNYWFTYYDVKNIKGSAISFKIGFISKTNPDVKAFSNTITLSNLKNDLDEIVYPAQDLNLIDNSNNSLNISFDISQKTSEEWVFEFNSKKEQSYFNQQLVSVNLRNPAFKFKKYHESDKYYFRVHEVKVADANKGSMWVRFEFVNKSTTKEIVEVANTWILVTGAKSISGATSLKSDLNLMNELNTNSNLTQVVFDSTKIGRNRKIELAKKDAAWSLDEEKNMVSFTLKNKYFEQVLKPTNGATNLDNSIIKVNFKTVVNNTMDQAIKFINERGFSVEFSYNELLENKKIDKNGFINPGVISNKHTNLVSYFLTITKVDSGIHFEFKTPNNYKISLDFYKDAFWTFAQLGSQSAKVGEFTPGRKEVYFDKYATSFEITYFNDKFIEVFDEHETNTFNYDNVHFTQLNEPMIIYNENNKTDPFKYNPNQNVKFKWNYGYKSNMEYAYDDYNYEAINEIKARTFAGSNGSMTMLSKVNDDPFDLRYYIVTNNHVINSTDNPGGSQLGLNKPFRLTKHANNFENIYQKGFSYWSGNYVAAANDNRYFWDGNNQISRGGSVKNRNVDYTITVLNVAPMILEAKKEGRFEMATWLENWINLKPLSLSYTATETISPISKSLTYDYSFSGFPYGKLASYLYRRVGDGNENISFRGENLHPVFHNAGNSGTGVLDNEGNYIAAINSGAPLSSLVAWKLISKDYDYWGGDEENISTLDKENVNSFVAQLLRFNAFDSSFKIFTNNKNKNK</sequence>
<protein>
    <recommendedName>
        <fullName evidence="5">Peptidase DUF31</fullName>
    </recommendedName>
</protein>
<comment type="caution">
    <text evidence="3">The sequence shown here is derived from an EMBL/GenBank/DDBJ whole genome shotgun (WGS) entry which is preliminary data.</text>
</comment>
<accession>A0A4V3C2N0</accession>
<evidence type="ECO:0000313" key="3">
    <source>
        <dbReference type="EMBL" id="TDO18979.1"/>
    </source>
</evidence>
<dbReference type="RefSeq" id="WP_094254939.1">
    <property type="nucleotide sequence ID" value="NZ_NNCE01000008.1"/>
</dbReference>
<dbReference type="PROSITE" id="PS51257">
    <property type="entry name" value="PROKAR_LIPOPROTEIN"/>
    <property type="match status" value="1"/>
</dbReference>
<proteinExistence type="predicted"/>
<gene>
    <name evidence="3" type="ORF">EI74_0797</name>
</gene>
<name>A0A4V3C2N0_9MOLU</name>
<feature type="chain" id="PRO_5020890483" description="Peptidase DUF31" evidence="2">
    <location>
        <begin position="20"/>
        <end position="1874"/>
    </location>
</feature>
<keyword evidence="2" id="KW-0732">Signal</keyword>
<evidence type="ECO:0008006" key="5">
    <source>
        <dbReference type="Google" id="ProtNLM"/>
    </source>
</evidence>
<feature type="signal peptide" evidence="2">
    <location>
        <begin position="1"/>
        <end position="19"/>
    </location>
</feature>
<evidence type="ECO:0000256" key="2">
    <source>
        <dbReference type="SAM" id="SignalP"/>
    </source>
</evidence>
<feature type="compositionally biased region" description="Pro residues" evidence="1">
    <location>
        <begin position="42"/>
        <end position="68"/>
    </location>
</feature>
<dbReference type="NCBIfam" id="NF045847">
    <property type="entry name" value="MGA1079_SerProt"/>
    <property type="match status" value="1"/>
</dbReference>
<evidence type="ECO:0000313" key="4">
    <source>
        <dbReference type="Proteomes" id="UP000295518"/>
    </source>
</evidence>